<reference evidence="2" key="1">
    <citation type="submission" date="2019-12" db="EMBL/GenBank/DDBJ databases">
        <title>Genome sequencing and annotation of Brassica cretica.</title>
        <authorList>
            <person name="Studholme D.J."/>
            <person name="Sarris P."/>
        </authorList>
    </citation>
    <scope>NUCLEOTIDE SEQUENCE</scope>
    <source>
        <strain evidence="2">PFS-109/04</strain>
        <tissue evidence="2">Leaf</tissue>
    </source>
</reference>
<accession>A0A8S9RRA2</accession>
<dbReference type="AlphaFoldDB" id="A0A8S9RRA2"/>
<feature type="region of interest" description="Disordered" evidence="1">
    <location>
        <begin position="1"/>
        <end position="76"/>
    </location>
</feature>
<comment type="caution">
    <text evidence="2">The sequence shown here is derived from an EMBL/GenBank/DDBJ whole genome shotgun (WGS) entry which is preliminary data.</text>
</comment>
<protein>
    <submittedName>
        <fullName evidence="2">Uncharacterized protein</fullName>
    </submittedName>
</protein>
<proteinExistence type="predicted"/>
<evidence type="ECO:0000313" key="2">
    <source>
        <dbReference type="EMBL" id="KAF3583721.1"/>
    </source>
</evidence>
<dbReference type="Proteomes" id="UP000712600">
    <property type="component" value="Unassembled WGS sequence"/>
</dbReference>
<feature type="compositionally biased region" description="Low complexity" evidence="1">
    <location>
        <begin position="22"/>
        <end position="68"/>
    </location>
</feature>
<sequence length="281" mass="31220">MAEGDEQHRSGELSRVEEADISDTSSASIDTSTSTLIDSTTSTSTNGTLSTSIDGTTSTSTNCTTSTSIDGTTSESITQRIQASIDGDSYFRTRPPIWTEEASGFQKRVKRIHDPVKIVVPCAVFEAETPIPPDRSMQISSYIEVLDDHQHVEASQRGLRFRDEVDKGPTEAASIDTNRIPLNDTTYAISNDINRPASINATISPSIDTGRISEQKEFDVKGKDPRIMSLHEDRRWLRIIDRQSITSIDRSLLNCVNRQSFKSIDRHLTVLVDTHIKFRSE</sequence>
<evidence type="ECO:0000256" key="1">
    <source>
        <dbReference type="SAM" id="MobiDB-lite"/>
    </source>
</evidence>
<feature type="compositionally biased region" description="Basic and acidic residues" evidence="1">
    <location>
        <begin position="1"/>
        <end position="18"/>
    </location>
</feature>
<gene>
    <name evidence="2" type="ORF">F2Q69_00029324</name>
</gene>
<organism evidence="2 3">
    <name type="scientific">Brassica cretica</name>
    <name type="common">Mustard</name>
    <dbReference type="NCBI Taxonomy" id="69181"/>
    <lineage>
        <taxon>Eukaryota</taxon>
        <taxon>Viridiplantae</taxon>
        <taxon>Streptophyta</taxon>
        <taxon>Embryophyta</taxon>
        <taxon>Tracheophyta</taxon>
        <taxon>Spermatophyta</taxon>
        <taxon>Magnoliopsida</taxon>
        <taxon>eudicotyledons</taxon>
        <taxon>Gunneridae</taxon>
        <taxon>Pentapetalae</taxon>
        <taxon>rosids</taxon>
        <taxon>malvids</taxon>
        <taxon>Brassicales</taxon>
        <taxon>Brassicaceae</taxon>
        <taxon>Brassiceae</taxon>
        <taxon>Brassica</taxon>
    </lineage>
</organism>
<evidence type="ECO:0000313" key="3">
    <source>
        <dbReference type="Proteomes" id="UP000712600"/>
    </source>
</evidence>
<dbReference type="EMBL" id="QGKX02000088">
    <property type="protein sequence ID" value="KAF3583721.1"/>
    <property type="molecule type" value="Genomic_DNA"/>
</dbReference>
<name>A0A8S9RRA2_BRACR</name>